<feature type="region of interest" description="Disordered" evidence="2">
    <location>
        <begin position="445"/>
        <end position="514"/>
    </location>
</feature>
<evidence type="ECO:0000256" key="1">
    <source>
        <dbReference type="SAM" id="Coils"/>
    </source>
</evidence>
<protein>
    <submittedName>
        <fullName evidence="3">Uncharacterized protein</fullName>
    </submittedName>
</protein>
<feature type="compositionally biased region" description="Polar residues" evidence="2">
    <location>
        <begin position="470"/>
        <end position="507"/>
    </location>
</feature>
<feature type="coiled-coil region" evidence="1">
    <location>
        <begin position="48"/>
        <end position="75"/>
    </location>
</feature>
<accession>A0AA38VRK4</accession>
<evidence type="ECO:0000256" key="2">
    <source>
        <dbReference type="SAM" id="MobiDB-lite"/>
    </source>
</evidence>
<dbReference type="Proteomes" id="UP001174694">
    <property type="component" value="Unassembled WGS sequence"/>
</dbReference>
<comment type="caution">
    <text evidence="3">The sequence shown here is derived from an EMBL/GenBank/DDBJ whole genome shotgun (WGS) entry which is preliminary data.</text>
</comment>
<evidence type="ECO:0000313" key="3">
    <source>
        <dbReference type="EMBL" id="KAJ9142724.1"/>
    </source>
</evidence>
<name>A0AA38VRK4_9PEZI</name>
<feature type="region of interest" description="Disordered" evidence="2">
    <location>
        <begin position="1"/>
        <end position="21"/>
    </location>
</feature>
<reference evidence="3" key="1">
    <citation type="submission" date="2022-07" db="EMBL/GenBank/DDBJ databases">
        <title>Fungi with potential for degradation of polypropylene.</title>
        <authorList>
            <person name="Gostincar C."/>
        </authorList>
    </citation>
    <scope>NUCLEOTIDE SEQUENCE</scope>
    <source>
        <strain evidence="3">EXF-13308</strain>
    </source>
</reference>
<proteinExistence type="predicted"/>
<evidence type="ECO:0000313" key="4">
    <source>
        <dbReference type="Proteomes" id="UP001174694"/>
    </source>
</evidence>
<organism evidence="3 4">
    <name type="scientific">Pleurostoma richardsiae</name>
    <dbReference type="NCBI Taxonomy" id="41990"/>
    <lineage>
        <taxon>Eukaryota</taxon>
        <taxon>Fungi</taxon>
        <taxon>Dikarya</taxon>
        <taxon>Ascomycota</taxon>
        <taxon>Pezizomycotina</taxon>
        <taxon>Sordariomycetes</taxon>
        <taxon>Sordariomycetidae</taxon>
        <taxon>Calosphaeriales</taxon>
        <taxon>Pleurostomataceae</taxon>
        <taxon>Pleurostoma</taxon>
    </lineage>
</organism>
<keyword evidence="1" id="KW-0175">Coiled coil</keyword>
<feature type="coiled-coil region" evidence="1">
    <location>
        <begin position="108"/>
        <end position="191"/>
    </location>
</feature>
<keyword evidence="4" id="KW-1185">Reference proteome</keyword>
<sequence>MAEKTKTVNGSQAGPKGTKQAGNIFGKLKNLIHACHEFEEDGDDLRQYGDLLQDNRKLRAQLKQIQEQNESSLASKDTEISALRKAKNDLVNGFAEAAANWKNDSVMSEQNRKKAESLQARASKAEAENANLQAKLAEAASDCRQYQAQWEAASSKLSELDKECKRQTLNLDAVQRTLEVNQEELVDLRSEMGVEVLDKAALRPRLESFAGDCHKLAKDHFLASDVGDPVYIEDLGDRLPDKFLRLVPHSNHLRVAMAEAVICRVMTLQIFKPYYTLDRPETEKELSKIARWSPRREALLRCQLAASTSEDDCLTLADSAADEVAGLLKIDRNTSFYQGLRNNFRKGLDLWRQLQRSEVRVAASLADDADGWDEILDKQGYYDEPATLEADQERYRSKFINTLATLFPRISLGNEIVYRGTALWSTQNTVVLADMAHNGWDRRKSEPVLARPPGMASRLYSSRHRRRSTVDSLQPAQGRTAPVSPTTQSFSDHAQSLRTPLPGTTIQGRMPPRG</sequence>
<dbReference type="EMBL" id="JANBVO010000021">
    <property type="protein sequence ID" value="KAJ9142724.1"/>
    <property type="molecule type" value="Genomic_DNA"/>
</dbReference>
<dbReference type="AlphaFoldDB" id="A0AA38VRK4"/>
<gene>
    <name evidence="3" type="ORF">NKR23_g7001</name>
</gene>